<dbReference type="InterPro" id="IPR036871">
    <property type="entry name" value="PX_dom_sf"/>
</dbReference>
<dbReference type="Pfam" id="PF00787">
    <property type="entry name" value="PX"/>
    <property type="match status" value="1"/>
</dbReference>
<dbReference type="PANTHER" id="PTHR46596">
    <property type="entry name" value="SORTING NEXIN-4"/>
    <property type="match status" value="1"/>
</dbReference>
<gene>
    <name evidence="3" type="ORF">TTAC_LOCUS1783</name>
</gene>
<dbReference type="SUPFAM" id="SSF64268">
    <property type="entry name" value="PX domain"/>
    <property type="match status" value="1"/>
</dbReference>
<dbReference type="STRING" id="6205.A0A0R3WM08"/>
<feature type="domain" description="PX" evidence="2">
    <location>
        <begin position="24"/>
        <end position="177"/>
    </location>
</feature>
<dbReference type="GO" id="GO:0031201">
    <property type="term" value="C:SNARE complex"/>
    <property type="evidence" value="ECO:0007669"/>
    <property type="project" value="TreeGrafter"/>
</dbReference>
<dbReference type="GO" id="GO:2000786">
    <property type="term" value="P:positive regulation of autophagosome assembly"/>
    <property type="evidence" value="ECO:0007669"/>
    <property type="project" value="TreeGrafter"/>
</dbReference>
<dbReference type="GO" id="GO:0032266">
    <property type="term" value="F:phosphatidylinositol-3-phosphate binding"/>
    <property type="evidence" value="ECO:0007669"/>
    <property type="project" value="TreeGrafter"/>
</dbReference>
<dbReference type="PANTHER" id="PTHR46596:SF1">
    <property type="entry name" value="SORTING NEXIN-4"/>
    <property type="match status" value="1"/>
</dbReference>
<dbReference type="GO" id="GO:0015031">
    <property type="term" value="P:protein transport"/>
    <property type="evidence" value="ECO:0007669"/>
    <property type="project" value="InterPro"/>
</dbReference>
<reference evidence="5" key="1">
    <citation type="submission" date="2017-02" db="UniProtKB">
        <authorList>
            <consortium name="WormBaseParasite"/>
        </authorList>
    </citation>
    <scope>IDENTIFICATION</scope>
</reference>
<reference evidence="3 4" key="2">
    <citation type="submission" date="2018-11" db="EMBL/GenBank/DDBJ databases">
        <authorList>
            <consortium name="Pathogen Informatics"/>
        </authorList>
    </citation>
    <scope>NUCLEOTIDE SEQUENCE [LARGE SCALE GENOMIC DNA]</scope>
</reference>
<dbReference type="Proteomes" id="UP000274429">
    <property type="component" value="Unassembled WGS sequence"/>
</dbReference>
<accession>A0A0R3WM08</accession>
<dbReference type="InterPro" id="IPR027267">
    <property type="entry name" value="AH/BAR_dom_sf"/>
</dbReference>
<protein>
    <submittedName>
        <fullName evidence="5">PX domain-containing protein</fullName>
    </submittedName>
</protein>
<dbReference type="SMART" id="SM00312">
    <property type="entry name" value="PX"/>
    <property type="match status" value="1"/>
</dbReference>
<dbReference type="AlphaFoldDB" id="A0A0R3WM08"/>
<dbReference type="InterPro" id="IPR034783">
    <property type="entry name" value="SNX4"/>
</dbReference>
<dbReference type="Gene3D" id="3.30.1520.10">
    <property type="entry name" value="Phox-like domain"/>
    <property type="match status" value="1"/>
</dbReference>
<comment type="similarity">
    <text evidence="1">Belongs to the sorting nexin family.</text>
</comment>
<sequence>MKVISLDADELFSGLVKSCLGHMVDSRHYLVSIPDYDIRDHDYVTYFVQVRALSNESLKLSRGIKSWCVSRRFSEFYRLRSMLERRLPTCLIPSLPSRQDGANKGWYKIASIIGTRDVCHGSLDTIPGALVGRRFDTDLIDSRRQILEAFLNRCLLHPRIGRSTLLHSFLHDCDDWVGYQQSHDNDLMNGKNVDENCEEKVQSPDEVVATPVIPACEASNLPELLQQRSQDLLSSVKRFVDLRKQIGRRRSTLNQLYKQAADALHRWCPFEEQDLPISDSTQVHFVPVYSKINCFHVTLQTLAHILDSYYELLALIGDEESDIDDRLQGHMRYTAALFELCSRGASIRQAIDVENAIQKQLQHDALLLESGMRPELIPSVVGPISSATNSILNGLKSLFLGVESSTKGAEGGNPAIGKAMEQITTKIGDSSSRLAKLEEEHSDFERSLASEYAFYEKQQSNEILTTIRLYVTIQLQVAERCRRMWERAHSAILNAVQSNSYHLKCNANSSHAAFVKEM</sequence>
<dbReference type="EMBL" id="UYWX01000506">
    <property type="protein sequence ID" value="VDM18523.1"/>
    <property type="molecule type" value="Genomic_DNA"/>
</dbReference>
<evidence type="ECO:0000259" key="2">
    <source>
        <dbReference type="PROSITE" id="PS50195"/>
    </source>
</evidence>
<keyword evidence="4" id="KW-1185">Reference proteome</keyword>
<evidence type="ECO:0000256" key="1">
    <source>
        <dbReference type="ARBA" id="ARBA00010883"/>
    </source>
</evidence>
<evidence type="ECO:0000313" key="5">
    <source>
        <dbReference type="WBParaSite" id="TTAC_0000179601-mRNA-1"/>
    </source>
</evidence>
<dbReference type="Gene3D" id="1.20.1270.60">
    <property type="entry name" value="Arfaptin homology (AH) domain/BAR domain"/>
    <property type="match status" value="1"/>
</dbReference>
<organism evidence="5">
    <name type="scientific">Hydatigena taeniaeformis</name>
    <name type="common">Feline tapeworm</name>
    <name type="synonym">Taenia taeniaeformis</name>
    <dbReference type="NCBI Taxonomy" id="6205"/>
    <lineage>
        <taxon>Eukaryota</taxon>
        <taxon>Metazoa</taxon>
        <taxon>Spiralia</taxon>
        <taxon>Lophotrochozoa</taxon>
        <taxon>Platyhelminthes</taxon>
        <taxon>Cestoda</taxon>
        <taxon>Eucestoda</taxon>
        <taxon>Cyclophyllidea</taxon>
        <taxon>Taeniidae</taxon>
        <taxon>Hydatigera</taxon>
    </lineage>
</organism>
<evidence type="ECO:0000313" key="3">
    <source>
        <dbReference type="EMBL" id="VDM18523.1"/>
    </source>
</evidence>
<dbReference type="PROSITE" id="PS50195">
    <property type="entry name" value="PX"/>
    <property type="match status" value="1"/>
</dbReference>
<dbReference type="WBParaSite" id="TTAC_0000179601-mRNA-1">
    <property type="protein sequence ID" value="TTAC_0000179601-mRNA-1"/>
    <property type="gene ID" value="TTAC_0000179601"/>
</dbReference>
<dbReference type="GO" id="GO:0031901">
    <property type="term" value="C:early endosome membrane"/>
    <property type="evidence" value="ECO:0007669"/>
    <property type="project" value="TreeGrafter"/>
</dbReference>
<dbReference type="InterPro" id="IPR001683">
    <property type="entry name" value="PX_dom"/>
</dbReference>
<evidence type="ECO:0000313" key="4">
    <source>
        <dbReference type="Proteomes" id="UP000274429"/>
    </source>
</evidence>
<dbReference type="GO" id="GO:0005886">
    <property type="term" value="C:plasma membrane"/>
    <property type="evidence" value="ECO:0007669"/>
    <property type="project" value="TreeGrafter"/>
</dbReference>
<proteinExistence type="inferred from homology"/>
<name>A0A0R3WM08_HYDTA</name>
<dbReference type="OrthoDB" id="289314at2759"/>